<dbReference type="RefSeq" id="WP_011389608.1">
    <property type="nucleotide sequence ID" value="NC_007643.1"/>
</dbReference>
<reference evidence="3 4" key="1">
    <citation type="journal article" date="2011" name="Stand. Genomic Sci.">
        <title>Complete genome sequence of Rhodospirillum rubrum type strain (S1).</title>
        <authorList>
            <person name="Munk A.C."/>
            <person name="Copeland A."/>
            <person name="Lucas S."/>
            <person name="Lapidus A."/>
            <person name="Del Rio T.G."/>
            <person name="Barry K."/>
            <person name="Detter J.C."/>
            <person name="Hammon N."/>
            <person name="Israni S."/>
            <person name="Pitluck S."/>
            <person name="Brettin T."/>
            <person name="Bruce D."/>
            <person name="Han C."/>
            <person name="Tapia R."/>
            <person name="Gilna P."/>
            <person name="Schmutz J."/>
            <person name="Larimer F."/>
            <person name="Land M."/>
            <person name="Kyrpides N.C."/>
            <person name="Mavromatis K."/>
            <person name="Richardson P."/>
            <person name="Rohde M."/>
            <person name="Goker M."/>
            <person name="Klenk H.P."/>
            <person name="Zhang Y."/>
            <person name="Roberts G.P."/>
            <person name="Reslewic S."/>
            <person name="Schwartz D.C."/>
        </authorList>
    </citation>
    <scope>NUCLEOTIDE SEQUENCE [LARGE SCALE GENOMIC DNA]</scope>
    <source>
        <strain evidence="4">ATCC 11170 / ATH 1.1.1 / DSM 467 / LMG 4362 / NCIMB 8255 / S1</strain>
    </source>
</reference>
<evidence type="ECO:0000313" key="4">
    <source>
        <dbReference type="Proteomes" id="UP000001929"/>
    </source>
</evidence>
<sequence length="210" mass="22765">MLFNRRVKPSLGARIKAFFLPRTGWKRSARYIGHRVARLPGTPASIATGFACGAASAMTPLMGIHIVFAALISWMLGGNMIASAIGTAIGNPWTFPVIWVGTYELGSMILGSQAQGEAVNFALLFGHMVRALVHLDGAAFMADVMPVLLPMLVGSLPLAILAWIITYWPVKRAVAGYQHARVLRRHRKARIREEKLAAAEGGVPLSRQQP</sequence>
<dbReference type="PhylomeDB" id="Q2RT90"/>
<keyword evidence="1 3" id="KW-0812">Transmembrane</keyword>
<dbReference type="EnsemblBacteria" id="ABC22655">
    <property type="protein sequence ID" value="ABC22655"/>
    <property type="gene ID" value="Rru_A1855"/>
</dbReference>
<dbReference type="KEGG" id="rru:Rru_A1855"/>
<proteinExistence type="predicted"/>
<name>Q2RT90_RHORT</name>
<dbReference type="PANTHER" id="PTHR40547:SF1">
    <property type="entry name" value="SLL0298 PROTEIN"/>
    <property type="match status" value="1"/>
</dbReference>
<dbReference type="InterPro" id="IPR018639">
    <property type="entry name" value="DUF2062"/>
</dbReference>
<dbReference type="PATRIC" id="fig|269796.9.peg.1934"/>
<organism evidence="3 4">
    <name type="scientific">Rhodospirillum rubrum (strain ATCC 11170 / ATH 1.1.1 / DSM 467 / LMG 4362 / NCIMB 8255 / S1)</name>
    <dbReference type="NCBI Taxonomy" id="269796"/>
    <lineage>
        <taxon>Bacteria</taxon>
        <taxon>Pseudomonadati</taxon>
        <taxon>Pseudomonadota</taxon>
        <taxon>Alphaproteobacteria</taxon>
        <taxon>Rhodospirillales</taxon>
        <taxon>Rhodospirillaceae</taxon>
        <taxon>Rhodospirillum</taxon>
    </lineage>
</organism>
<dbReference type="Pfam" id="PF09835">
    <property type="entry name" value="DUF2062"/>
    <property type="match status" value="1"/>
</dbReference>
<accession>Q2RT90</accession>
<dbReference type="STRING" id="269796.Rru_A1855"/>
<evidence type="ECO:0000259" key="2">
    <source>
        <dbReference type="Pfam" id="PF09835"/>
    </source>
</evidence>
<feature type="transmembrane region" description="Helical" evidence="1">
    <location>
        <begin position="66"/>
        <end position="87"/>
    </location>
</feature>
<keyword evidence="1" id="KW-1133">Transmembrane helix</keyword>
<dbReference type="eggNOG" id="COG3216">
    <property type="taxonomic scope" value="Bacteria"/>
</dbReference>
<feature type="domain" description="DUF2062" evidence="2">
    <location>
        <begin position="27"/>
        <end position="181"/>
    </location>
</feature>
<feature type="transmembrane region" description="Helical" evidence="1">
    <location>
        <begin position="147"/>
        <end position="168"/>
    </location>
</feature>
<evidence type="ECO:0000256" key="1">
    <source>
        <dbReference type="SAM" id="Phobius"/>
    </source>
</evidence>
<dbReference type="EMBL" id="CP000230">
    <property type="protein sequence ID" value="ABC22655.1"/>
    <property type="molecule type" value="Genomic_DNA"/>
</dbReference>
<dbReference type="Proteomes" id="UP000001929">
    <property type="component" value="Chromosome"/>
</dbReference>
<dbReference type="HOGENOM" id="CLU_102912_0_0_5"/>
<dbReference type="AlphaFoldDB" id="Q2RT90"/>
<keyword evidence="1" id="KW-0472">Membrane</keyword>
<evidence type="ECO:0000313" key="3">
    <source>
        <dbReference type="EMBL" id="ABC22655.1"/>
    </source>
</evidence>
<gene>
    <name evidence="3" type="ordered locus">Rru_A1855</name>
</gene>
<dbReference type="PANTHER" id="PTHR40547">
    <property type="entry name" value="SLL0298 PROTEIN"/>
    <property type="match status" value="1"/>
</dbReference>
<keyword evidence="4" id="KW-1185">Reference proteome</keyword>
<protein>
    <submittedName>
        <fullName evidence="3">Conserved hypothetical transmembrane protein</fullName>
    </submittedName>
</protein>